<evidence type="ECO:0000256" key="5">
    <source>
        <dbReference type="ARBA" id="ARBA00023065"/>
    </source>
</evidence>
<dbReference type="InterPro" id="IPR028974">
    <property type="entry name" value="TSP_type-3_rpt"/>
</dbReference>
<dbReference type="PANTHER" id="PTHR30329">
    <property type="entry name" value="STATOR ELEMENT OF FLAGELLAR MOTOR COMPLEX"/>
    <property type="match status" value="1"/>
</dbReference>
<protein>
    <submittedName>
        <fullName evidence="13">OmpA-OmpF porin, OOP family</fullName>
    </submittedName>
</protein>
<dbReference type="PROSITE" id="PS51123">
    <property type="entry name" value="OMPA_2"/>
    <property type="match status" value="1"/>
</dbReference>
<dbReference type="Proteomes" id="UP000184172">
    <property type="component" value="Unassembled WGS sequence"/>
</dbReference>
<dbReference type="GO" id="GO:0015288">
    <property type="term" value="F:porin activity"/>
    <property type="evidence" value="ECO:0007669"/>
    <property type="project" value="UniProtKB-KW"/>
</dbReference>
<dbReference type="CDD" id="cd07185">
    <property type="entry name" value="OmpA_C-like"/>
    <property type="match status" value="1"/>
</dbReference>
<evidence type="ECO:0000256" key="11">
    <source>
        <dbReference type="SAM" id="SignalP"/>
    </source>
</evidence>
<keyword evidence="7 9" id="KW-0472">Membrane</keyword>
<evidence type="ECO:0000256" key="2">
    <source>
        <dbReference type="ARBA" id="ARBA00022448"/>
    </source>
</evidence>
<accession>A0A1M6NCD5</accession>
<dbReference type="InterPro" id="IPR050330">
    <property type="entry name" value="Bact_OuterMem_StrucFunc"/>
</dbReference>
<dbReference type="Pfam" id="PF00691">
    <property type="entry name" value="OmpA"/>
    <property type="match status" value="1"/>
</dbReference>
<comment type="subcellular location">
    <subcellularLocation>
        <location evidence="1">Cell outer membrane</location>
        <topology evidence="1">Multi-pass membrane protein</topology>
    </subcellularLocation>
</comment>
<dbReference type="GO" id="GO:0005509">
    <property type="term" value="F:calcium ion binding"/>
    <property type="evidence" value="ECO:0007669"/>
    <property type="project" value="InterPro"/>
</dbReference>
<evidence type="ECO:0000256" key="1">
    <source>
        <dbReference type="ARBA" id="ARBA00004571"/>
    </source>
</evidence>
<keyword evidence="14" id="KW-1185">Reference proteome</keyword>
<dbReference type="AlphaFoldDB" id="A0A1M6NCD5"/>
<dbReference type="RefSeq" id="WP_073221577.1">
    <property type="nucleotide sequence ID" value="NZ_FNNS01000032.1"/>
</dbReference>
<dbReference type="InterPro" id="IPR011250">
    <property type="entry name" value="OMP/PagP_B-barrel"/>
</dbReference>
<name>A0A1M6NCD5_9FLAO</name>
<dbReference type="Gene3D" id="3.30.1330.60">
    <property type="entry name" value="OmpA-like domain"/>
    <property type="match status" value="1"/>
</dbReference>
<keyword evidence="3" id="KW-1134">Transmembrane beta strand</keyword>
<dbReference type="EMBL" id="FQYV01000033">
    <property type="protein sequence ID" value="SHJ93264.1"/>
    <property type="molecule type" value="Genomic_DNA"/>
</dbReference>
<evidence type="ECO:0000313" key="13">
    <source>
        <dbReference type="EMBL" id="SHJ93264.1"/>
    </source>
</evidence>
<evidence type="ECO:0000313" key="14">
    <source>
        <dbReference type="Proteomes" id="UP000184172"/>
    </source>
</evidence>
<dbReference type="STRING" id="797419.SAMN05216556_13218"/>
<evidence type="ECO:0000259" key="12">
    <source>
        <dbReference type="PROSITE" id="PS51123"/>
    </source>
</evidence>
<keyword evidence="8" id="KW-0998">Cell outer membrane</keyword>
<dbReference type="SUPFAM" id="SSF103088">
    <property type="entry name" value="OmpA-like"/>
    <property type="match status" value="1"/>
</dbReference>
<gene>
    <name evidence="13" type="ORF">SAMN04487908_13312</name>
</gene>
<feature type="domain" description="OmpA-like" evidence="12">
    <location>
        <begin position="307"/>
        <end position="420"/>
    </location>
</feature>
<dbReference type="SUPFAM" id="SSF56925">
    <property type="entry name" value="OMPA-like"/>
    <property type="match status" value="1"/>
</dbReference>
<dbReference type="PROSITE" id="PS01068">
    <property type="entry name" value="OMPA_1"/>
    <property type="match status" value="1"/>
</dbReference>
<dbReference type="PRINTS" id="PR01021">
    <property type="entry name" value="OMPADOMAIN"/>
</dbReference>
<sequence>MKKIILISTLLITSLVIGQETLNQDFNRWSIEVAGGLNKPARPVASGYHTSTPSFGQFALGARYMFNNRFGVKLDAGYSMFKDGGNSLPFKSNYLRTSLQGVVNVGSILDFDTWTNSFGILAHGGAGYSRLNAKEPVDRSKTDQMLNMIVGITPQLKLGNRVALTGDASLIGNIRQDYTWDGTGTSKKRGFDGYMMDFSIGLTFYLGKNEKHADWTSNESMLDEKFADHEARLSKIETDMIDSDQDGVPDYLDREPNTPSGVAVDTKGRAIDKNNNGIPDELESSLDKLYVKKGDAVATSGGSKGSVKNLLDDGYVNVYFQFNSDKPENYSLEAINYLSKYMKENPSAKAELIGYADEIGNADYNQKLSERRAKRVYDILIATGVSADRLSYSGGGQDASVDKNSSPARQLVRRVTFKLK</sequence>
<evidence type="ECO:0000256" key="8">
    <source>
        <dbReference type="ARBA" id="ARBA00023237"/>
    </source>
</evidence>
<dbReference type="InterPro" id="IPR006690">
    <property type="entry name" value="OMPA-like_CS"/>
</dbReference>
<feature type="region of interest" description="Disordered" evidence="10">
    <location>
        <begin position="248"/>
        <end position="278"/>
    </location>
</feature>
<keyword evidence="5" id="KW-0406">Ion transport</keyword>
<organism evidence="13 14">
    <name type="scientific">Aequorivita viscosa</name>
    <dbReference type="NCBI Taxonomy" id="797419"/>
    <lineage>
        <taxon>Bacteria</taxon>
        <taxon>Pseudomonadati</taxon>
        <taxon>Bacteroidota</taxon>
        <taxon>Flavobacteriia</taxon>
        <taxon>Flavobacteriales</taxon>
        <taxon>Flavobacteriaceae</taxon>
        <taxon>Aequorivita</taxon>
    </lineage>
</organism>
<keyword evidence="2" id="KW-0813">Transport</keyword>
<feature type="chain" id="PRO_5009919712" evidence="11">
    <location>
        <begin position="19"/>
        <end position="420"/>
    </location>
</feature>
<dbReference type="SUPFAM" id="SSF103647">
    <property type="entry name" value="TSP type-3 repeat"/>
    <property type="match status" value="1"/>
</dbReference>
<evidence type="ECO:0000256" key="6">
    <source>
        <dbReference type="ARBA" id="ARBA00023114"/>
    </source>
</evidence>
<dbReference type="InterPro" id="IPR036737">
    <property type="entry name" value="OmpA-like_sf"/>
</dbReference>
<proteinExistence type="predicted"/>
<evidence type="ECO:0000256" key="3">
    <source>
        <dbReference type="ARBA" id="ARBA00022452"/>
    </source>
</evidence>
<feature type="signal peptide" evidence="11">
    <location>
        <begin position="1"/>
        <end position="18"/>
    </location>
</feature>
<evidence type="ECO:0000256" key="7">
    <source>
        <dbReference type="ARBA" id="ARBA00023136"/>
    </source>
</evidence>
<evidence type="ECO:0000256" key="10">
    <source>
        <dbReference type="SAM" id="MobiDB-lite"/>
    </source>
</evidence>
<dbReference type="InterPro" id="IPR006665">
    <property type="entry name" value="OmpA-like"/>
</dbReference>
<evidence type="ECO:0000256" key="9">
    <source>
        <dbReference type="PROSITE-ProRule" id="PRU00473"/>
    </source>
</evidence>
<dbReference type="GO" id="GO:0046930">
    <property type="term" value="C:pore complex"/>
    <property type="evidence" value="ECO:0007669"/>
    <property type="project" value="UniProtKB-KW"/>
</dbReference>
<keyword evidence="6" id="KW-0626">Porin</keyword>
<dbReference type="GO" id="GO:0006811">
    <property type="term" value="P:monoatomic ion transport"/>
    <property type="evidence" value="ECO:0007669"/>
    <property type="project" value="UniProtKB-KW"/>
</dbReference>
<keyword evidence="11" id="KW-0732">Signal</keyword>
<reference evidence="14" key="1">
    <citation type="submission" date="2016-11" db="EMBL/GenBank/DDBJ databases">
        <authorList>
            <person name="Varghese N."/>
            <person name="Submissions S."/>
        </authorList>
    </citation>
    <scope>NUCLEOTIDE SEQUENCE [LARGE SCALE GENOMIC DNA]</scope>
    <source>
        <strain evidence="14">DSM 26349</strain>
    </source>
</reference>
<evidence type="ECO:0000256" key="4">
    <source>
        <dbReference type="ARBA" id="ARBA00022692"/>
    </source>
</evidence>
<keyword evidence="4" id="KW-0812">Transmembrane</keyword>
<dbReference type="GO" id="GO:0009279">
    <property type="term" value="C:cell outer membrane"/>
    <property type="evidence" value="ECO:0007669"/>
    <property type="project" value="UniProtKB-SubCell"/>
</dbReference>
<dbReference type="PANTHER" id="PTHR30329:SF21">
    <property type="entry name" value="LIPOPROTEIN YIAD-RELATED"/>
    <property type="match status" value="1"/>
</dbReference>
<dbReference type="InterPro" id="IPR006664">
    <property type="entry name" value="OMP_bac"/>
</dbReference>
<dbReference type="OrthoDB" id="1522982at2"/>